<evidence type="ECO:0000313" key="2">
    <source>
        <dbReference type="Proteomes" id="UP000689195"/>
    </source>
</evidence>
<dbReference type="EMBL" id="CAJJDO010000174">
    <property type="protein sequence ID" value="CAD8213125.1"/>
    <property type="molecule type" value="Genomic_DNA"/>
</dbReference>
<gene>
    <name evidence="1" type="ORF">PPENT_87.1.T1740023</name>
</gene>
<dbReference type="AlphaFoldDB" id="A0A8S1YGD5"/>
<name>A0A8S1YGD5_9CILI</name>
<organism evidence="1 2">
    <name type="scientific">Paramecium pentaurelia</name>
    <dbReference type="NCBI Taxonomy" id="43138"/>
    <lineage>
        <taxon>Eukaryota</taxon>
        <taxon>Sar</taxon>
        <taxon>Alveolata</taxon>
        <taxon>Ciliophora</taxon>
        <taxon>Intramacronucleata</taxon>
        <taxon>Oligohymenophorea</taxon>
        <taxon>Peniculida</taxon>
        <taxon>Parameciidae</taxon>
        <taxon>Paramecium</taxon>
    </lineage>
</organism>
<dbReference type="Proteomes" id="UP000689195">
    <property type="component" value="Unassembled WGS sequence"/>
</dbReference>
<reference evidence="1" key="1">
    <citation type="submission" date="2021-01" db="EMBL/GenBank/DDBJ databases">
        <authorList>
            <consortium name="Genoscope - CEA"/>
            <person name="William W."/>
        </authorList>
    </citation>
    <scope>NUCLEOTIDE SEQUENCE</scope>
</reference>
<protein>
    <submittedName>
        <fullName evidence="1">Uncharacterized protein</fullName>
    </submittedName>
</protein>
<keyword evidence="2" id="KW-1185">Reference proteome</keyword>
<accession>A0A8S1YGD5</accession>
<proteinExistence type="predicted"/>
<sequence length="475" mass="55688">MLPIGNCANNFNIKRQQKIKLQSIQETKQLFKSDLNYLGFVKSFYFHIDPSAFSPYQKKRLTLQYLANCFQLIKVESINLLQFNDNNLAQINRIFQGINNLKIKKQTLSNLNTKWQVDIIYSNVSDEKINEIQFIENPKINTGWQAVQQNQYIKDDYIQLSAEYQALIPNDLRRSLNLYISISGLIVNDKKTFLFFLSDLIVNQLQIIDDNQQSLLVQIETHEQIIIDAKNQIDSITKRDLYTQSVGNIQFLLKLYDYFEVWSKLNQYQATIQTFWSVLNGSLQIVSLIYLNNESNMFISALIALTSINPILQMLSFAVFQQRVFKKFHLQYNCLIFFYLQYLTFQRFGISCKQNVQWLRILKVQELCLKFSGCIATSVFKNEKVQTYPNDIKQIKDQPFYEAVMWRTNVEEALNKIPQFFVYILSLAYTQFDGIWVFSFGQQIKEGIFAVKDLLEVLIKDYFIPALILSTVSVD</sequence>
<comment type="caution">
    <text evidence="1">The sequence shown here is derived from an EMBL/GenBank/DDBJ whole genome shotgun (WGS) entry which is preliminary data.</text>
</comment>
<evidence type="ECO:0000313" key="1">
    <source>
        <dbReference type="EMBL" id="CAD8213125.1"/>
    </source>
</evidence>